<evidence type="ECO:0000256" key="4">
    <source>
        <dbReference type="SAM" id="MobiDB-lite"/>
    </source>
</evidence>
<dbReference type="SUPFAM" id="SSF48403">
    <property type="entry name" value="Ankyrin repeat"/>
    <property type="match status" value="4"/>
</dbReference>
<feature type="repeat" description="ANK" evidence="3">
    <location>
        <begin position="1170"/>
        <end position="1202"/>
    </location>
</feature>
<comment type="caution">
    <text evidence="6">The sequence shown here is derived from an EMBL/GenBank/DDBJ whole genome shotgun (WGS) entry which is preliminary data.</text>
</comment>
<dbReference type="EMBL" id="MLKD01000017">
    <property type="protein sequence ID" value="OQE18713.1"/>
    <property type="molecule type" value="Genomic_DNA"/>
</dbReference>
<feature type="repeat" description="ANK" evidence="3">
    <location>
        <begin position="1432"/>
        <end position="1464"/>
    </location>
</feature>
<dbReference type="InterPro" id="IPR002110">
    <property type="entry name" value="Ankyrin_rpt"/>
</dbReference>
<dbReference type="STRING" id="303698.A0A1V6SZ07"/>
<evidence type="ECO:0000313" key="6">
    <source>
        <dbReference type="EMBL" id="OQE18713.1"/>
    </source>
</evidence>
<dbReference type="Gene3D" id="1.25.40.20">
    <property type="entry name" value="Ankyrin repeat-containing domain"/>
    <property type="match status" value="5"/>
</dbReference>
<accession>A0A1V6SZ07</accession>
<feature type="repeat" description="ANK" evidence="3">
    <location>
        <begin position="553"/>
        <end position="585"/>
    </location>
</feature>
<feature type="repeat" description="ANK" evidence="3">
    <location>
        <begin position="1274"/>
        <end position="1307"/>
    </location>
</feature>
<gene>
    <name evidence="6" type="ORF">PENSTE_c017G08109</name>
</gene>
<evidence type="ECO:0000259" key="5">
    <source>
        <dbReference type="Pfam" id="PF14420"/>
    </source>
</evidence>
<feature type="repeat" description="ANK" evidence="3">
    <location>
        <begin position="1240"/>
        <end position="1272"/>
    </location>
</feature>
<dbReference type="Proteomes" id="UP000191285">
    <property type="component" value="Unassembled WGS sequence"/>
</dbReference>
<dbReference type="PROSITE" id="PS50088">
    <property type="entry name" value="ANK_REPEAT"/>
    <property type="match status" value="16"/>
</dbReference>
<feature type="repeat" description="ANK" evidence="3">
    <location>
        <begin position="1856"/>
        <end position="1888"/>
    </location>
</feature>
<feature type="repeat" description="ANK" evidence="3">
    <location>
        <begin position="1821"/>
        <end position="1853"/>
    </location>
</feature>
<feature type="repeat" description="ANK" evidence="3">
    <location>
        <begin position="1572"/>
        <end position="1600"/>
    </location>
</feature>
<evidence type="ECO:0000256" key="2">
    <source>
        <dbReference type="ARBA" id="ARBA00023043"/>
    </source>
</evidence>
<feature type="compositionally biased region" description="Polar residues" evidence="4">
    <location>
        <begin position="1308"/>
        <end position="1318"/>
    </location>
</feature>
<dbReference type="SMART" id="SM00248">
    <property type="entry name" value="ANK"/>
    <property type="match status" value="25"/>
</dbReference>
<keyword evidence="7" id="KW-1185">Reference proteome</keyword>
<dbReference type="PANTHER" id="PTHR24198">
    <property type="entry name" value="ANKYRIN REPEAT AND PROTEIN KINASE DOMAIN-CONTAINING PROTEIN"/>
    <property type="match status" value="1"/>
</dbReference>
<reference evidence="7" key="1">
    <citation type="journal article" date="2017" name="Nat. Microbiol.">
        <title>Global analysis of biosynthetic gene clusters reveals vast potential of secondary metabolite production in Penicillium species.</title>
        <authorList>
            <person name="Nielsen J.C."/>
            <person name="Grijseels S."/>
            <person name="Prigent S."/>
            <person name="Ji B."/>
            <person name="Dainat J."/>
            <person name="Nielsen K.F."/>
            <person name="Frisvad J.C."/>
            <person name="Workman M."/>
            <person name="Nielsen J."/>
        </authorList>
    </citation>
    <scope>NUCLEOTIDE SEQUENCE [LARGE SCALE GENOMIC DNA]</scope>
    <source>
        <strain evidence="7">IBT 24891</strain>
    </source>
</reference>
<feature type="repeat" description="ANK" evidence="3">
    <location>
        <begin position="1891"/>
        <end position="1923"/>
    </location>
</feature>
<dbReference type="InterPro" id="IPR036770">
    <property type="entry name" value="Ankyrin_rpt-contain_sf"/>
</dbReference>
<feature type="domain" description="Clr5" evidence="5">
    <location>
        <begin position="771"/>
        <end position="822"/>
    </location>
</feature>
<keyword evidence="2 3" id="KW-0040">ANK repeat</keyword>
<feature type="region of interest" description="Disordered" evidence="4">
    <location>
        <begin position="1308"/>
        <end position="1329"/>
    </location>
</feature>
<name>A0A1V6SZ07_9EURO</name>
<proteinExistence type="predicted"/>
<feature type="repeat" description="ANK" evidence="3">
    <location>
        <begin position="1467"/>
        <end position="1499"/>
    </location>
</feature>
<dbReference type="InterPro" id="IPR025676">
    <property type="entry name" value="Clr5_dom"/>
</dbReference>
<evidence type="ECO:0000256" key="1">
    <source>
        <dbReference type="ARBA" id="ARBA00022737"/>
    </source>
</evidence>
<evidence type="ECO:0000313" key="7">
    <source>
        <dbReference type="Proteomes" id="UP000191285"/>
    </source>
</evidence>
<dbReference type="PROSITE" id="PS50297">
    <property type="entry name" value="ANK_REP_REGION"/>
    <property type="match status" value="14"/>
</dbReference>
<dbReference type="Pfam" id="PF14420">
    <property type="entry name" value="Clr5"/>
    <property type="match status" value="1"/>
</dbReference>
<feature type="repeat" description="ANK" evidence="3">
    <location>
        <begin position="697"/>
        <end position="730"/>
    </location>
</feature>
<feature type="repeat" description="ANK" evidence="3">
    <location>
        <begin position="1397"/>
        <end position="1429"/>
    </location>
</feature>
<dbReference type="Pfam" id="PF12796">
    <property type="entry name" value="Ank_2"/>
    <property type="match status" value="7"/>
</dbReference>
<feature type="repeat" description="ANK" evidence="3">
    <location>
        <begin position="1607"/>
        <end position="1639"/>
    </location>
</feature>
<keyword evidence="1" id="KW-0677">Repeat</keyword>
<sequence>MAAIENGTKQGLFLHEVDAFVWERLDKGFVAHDKGSRRITNKEGLWTSYTLQDILDSQLVTRRVKTEGENVDSASSYLATDEKVAGLLSTVWNQAFGPEGTTLQIDLRDEDFPKALAYYIFHISKPNLPRIDPETPKGSLVASLFKSTILKGTTMGFPYYKDLKAQIRSCSTDLYGTVPMFYQENHLKFCPHMIIVFYPKTLKALVEGKTSRSSKSPRPSFLDIYNTFMEQVMSFVEVGDGEHFILEIVHSGLGLGYNKETGEARNPLNGVPLKNSEVIYESCIDRAMIDVSLELRKQYPRLLFSSCTRLPDVITPEGKFKASHETSKLVELEEGEAGLSTKLRAMHGGLYPQSHLVVADDPAAEIAARTWIDQSSGLDRSDLLNCAYNEWLEGADERVVAAIKQLNDTEFLPNMFGFPTPVDSRSLATVKSERQAESIRRVISWFDNLPSTLMSPNERFQEAQPLEKQRSANDQKRMSFGDSLDVSNGYFFEDFKECAFSVAGCSFRFQSKAGLNNAKAIAAAHTAASAGNVKVLAELLSSGISVKGSTGGFLHSLLESACRHGHIEAVKFLLDSGADIHESGAFGTVLEVASVVGNINIVSTLFEATEGKNPYAKHFAKSMKSAALQKSARHRNDDVVKLLLEKGADVNYAPENNIRPEQNIYTPLENAIKGKSSTIVKLLLDKGADVNLKSRLSSYTPLCLAVMQEDSTSIVKLLLKAGAEINMGKSSDENILYLACKKGNMTTTQNQSLEAHLTPKRVLMAQSLGNEWEAHREHLKELWLDRGYTAKEIQKYMHETYGFYRSERQITRQLSEKWGYKKNGTSKNWHYVSSRQSKRKREGKVPGWVYKRGKRVPDDKVRKEIARHVPLSSQYSAIETSDPKTPEGIQVCSPGTLPPDKDARPEIQVHLNQVDPNQEAPSQAGLIQTNLLSNDLWRLPSVDFSNRLVPEGLQPNSRPSEPPINLLDPTSLDFIFETDREPTAFEVDQIGQRFQYNGHTSSPFIIPPAGEDWTVPPQNNMPAPENEGLTEETRLILAKEFGSFDRSDGRSFLSSLEPITTENFDIEGESKTKSSLPFPLRDKLFDYLNYFVYLSSNNHLSDFSTMKLVSLIAKSRAFSLLRTILDSNDTAIEIFKGNLLGSAATLGQVEICDILIQAGADLDCLTGQIVPTTALHKALKGSQHKCVRTLLAAGADPNLANNKVSPMQVACSSGYNRERLEIVCLLRSFGAAVSSPFRSSRLSPLQFAVRVDNTDLARYLLKEGAHPDFFANPRSGTPLQLASALSENSSMAEILLEAGANINSRSGYQKQTANAVDTENSDSDSDTDMEWDSYPGDAIGLSESLTFSILPPILIAAIRESWEIVQLLLEEGAKVNISWRTCKNQLLENEMSSYAITVFTPLQAAVLAENITMTRMMLAHGAHIDARPKGNQGHTALQIAAMVMNERLVRLLLAKGADINAPAGIAHGKTALQAAAEHHDTRILKLLLENGADVNALPSERHGKTALQFAIAAENVEGVEILLDFEAAVSNSSGGVAALKELARLQDSEAKKEILRLLVRAGINFEVPQNQKSNAPLHFFVERGDLETTRKLLQEGVSPNSGYCGMSNLTPIQAASAQGQESLVKLLIEHGADINAPANSFEGRTALQAAAEKNRELVVELLLKSGADIGSKAAAYKGISAIEAAVRASNEKLVRRLLTECPDAIASNHEAKYRVLSQVLRRLFNSDLSFINLLLEAGASAGSDDISTKEEPTIMLSISCEFNVFQRILGECSNPSQRWIRDHPGPVTAIQRAAWFRNKGEFVQALLEKGVDVNSPANKLGGMTALQSAVSNQNFEMTELLIQNGADVNGLPSPVQGRTALQAAAEGRSVKLLNYLIAHGANVNAPAASVQGVTALQGAAIKGNIRFVEILLRCGAEINGAPAIEQGRTAIEGAAENGRLHTLQLLLDKHPNTEEFDIMRKRASRFAQANGQVAIERFLLAYRKQPRV</sequence>
<dbReference type="PANTHER" id="PTHR24198:SF165">
    <property type="entry name" value="ANKYRIN REPEAT-CONTAINING PROTEIN-RELATED"/>
    <property type="match status" value="1"/>
</dbReference>
<feature type="repeat" description="ANK" evidence="3">
    <location>
        <begin position="1642"/>
        <end position="1674"/>
    </location>
</feature>
<dbReference type="OrthoDB" id="4365435at2759"/>
<feature type="compositionally biased region" description="Acidic residues" evidence="4">
    <location>
        <begin position="1319"/>
        <end position="1329"/>
    </location>
</feature>
<evidence type="ECO:0000256" key="3">
    <source>
        <dbReference type="PROSITE-ProRule" id="PRU00023"/>
    </source>
</evidence>
<organism evidence="6 7">
    <name type="scientific">Penicillium steckii</name>
    <dbReference type="NCBI Taxonomy" id="303698"/>
    <lineage>
        <taxon>Eukaryota</taxon>
        <taxon>Fungi</taxon>
        <taxon>Dikarya</taxon>
        <taxon>Ascomycota</taxon>
        <taxon>Pezizomycotina</taxon>
        <taxon>Eurotiomycetes</taxon>
        <taxon>Eurotiomycetidae</taxon>
        <taxon>Eurotiales</taxon>
        <taxon>Aspergillaceae</taxon>
        <taxon>Penicillium</taxon>
    </lineage>
</organism>
<dbReference type="Pfam" id="PF00023">
    <property type="entry name" value="Ank"/>
    <property type="match status" value="2"/>
</dbReference>
<protein>
    <recommendedName>
        <fullName evidence="5">Clr5 domain-containing protein</fullName>
    </recommendedName>
</protein>
<feature type="repeat" description="ANK" evidence="3">
    <location>
        <begin position="663"/>
        <end position="695"/>
    </location>
</feature>
<feature type="repeat" description="ANK" evidence="3">
    <location>
        <begin position="623"/>
        <end position="655"/>
    </location>
</feature>